<dbReference type="EMBL" id="BQNB010017679">
    <property type="protein sequence ID" value="GJT66022.1"/>
    <property type="molecule type" value="Genomic_DNA"/>
</dbReference>
<dbReference type="InterPro" id="IPR021109">
    <property type="entry name" value="Peptidase_aspartic_dom_sf"/>
</dbReference>
<dbReference type="Gene3D" id="2.40.70.10">
    <property type="entry name" value="Acid Proteases"/>
    <property type="match status" value="1"/>
</dbReference>
<evidence type="ECO:0000256" key="2">
    <source>
        <dbReference type="SAM" id="MobiDB-lite"/>
    </source>
</evidence>
<feature type="compositionally biased region" description="Gly residues" evidence="2">
    <location>
        <begin position="21"/>
        <end position="33"/>
    </location>
</feature>
<dbReference type="GO" id="GO:0003964">
    <property type="term" value="F:RNA-directed DNA polymerase activity"/>
    <property type="evidence" value="ECO:0007669"/>
    <property type="project" value="UniProtKB-KW"/>
</dbReference>
<reference evidence="3" key="1">
    <citation type="journal article" date="2022" name="Int. J. Mol. Sci.">
        <title>Draft Genome of Tanacetum Coccineum: Genomic Comparison of Closely Related Tanacetum-Family Plants.</title>
        <authorList>
            <person name="Yamashiro T."/>
            <person name="Shiraishi A."/>
            <person name="Nakayama K."/>
            <person name="Satake H."/>
        </authorList>
    </citation>
    <scope>NUCLEOTIDE SEQUENCE</scope>
</reference>
<dbReference type="InterPro" id="IPR032567">
    <property type="entry name" value="RTL1-rel"/>
</dbReference>
<organism evidence="3 4">
    <name type="scientific">Tanacetum coccineum</name>
    <dbReference type="NCBI Taxonomy" id="301880"/>
    <lineage>
        <taxon>Eukaryota</taxon>
        <taxon>Viridiplantae</taxon>
        <taxon>Streptophyta</taxon>
        <taxon>Embryophyta</taxon>
        <taxon>Tracheophyta</taxon>
        <taxon>Spermatophyta</taxon>
        <taxon>Magnoliopsida</taxon>
        <taxon>eudicotyledons</taxon>
        <taxon>Gunneridae</taxon>
        <taxon>Pentapetalae</taxon>
        <taxon>asterids</taxon>
        <taxon>campanulids</taxon>
        <taxon>Asterales</taxon>
        <taxon>Asteraceae</taxon>
        <taxon>Asteroideae</taxon>
        <taxon>Anthemideae</taxon>
        <taxon>Anthemidinae</taxon>
        <taxon>Tanacetum</taxon>
    </lineage>
</organism>
<dbReference type="Pfam" id="PF08284">
    <property type="entry name" value="RVP_2"/>
    <property type="match status" value="1"/>
</dbReference>
<name>A0ABQ5FU94_9ASTR</name>
<feature type="coiled-coil region" evidence="1">
    <location>
        <begin position="692"/>
        <end position="719"/>
    </location>
</feature>
<dbReference type="SUPFAM" id="SSF56672">
    <property type="entry name" value="DNA/RNA polymerases"/>
    <property type="match status" value="1"/>
</dbReference>
<keyword evidence="3" id="KW-0808">Transferase</keyword>
<sequence length="769" mass="86903">MMPPRMTTRSADRQTVAPQGGRMGGRTGRGGGITRELTGRVGGRTGDRDGQGDDQGNHTNNIQGNVRRANVGNGRIGCSYKEFMACNLKDYDGNGGVIVYTRWIKKMESVQDMSGCGANQKVKYTVDSFISKALTWWNTQVQTRGREAAVSITREDFKLARLVPYLVTPENKRIERYIYGLASHIRAMARGGAFMMGAEEARQDLNIVIGTLNNHYATTLFNSGADYTFVSTTFIPLLDIEPSDLGFSYEIEIASGQLVEINKVIRDCKLEIEGHTFDIDLIPFGYSSFAVIVGMNWLSRHKAEIVCQEKKLKDIVVVRNFPEVFPDDLSGLPPTREFEFRIDLIPGAMPVMKFPYRLAPSKMEELSNLRSGYHQLRVHEDDIPKTTFRTQYEHFEFIVMPFGLTNALAESPRTPSEVCSFLGLVGYYCRFIKNFSKIAKPLTILTQKNKTYVWGEEHEEAFQILKDKLCNAPFLALPDGPEDFVVYYDAWSIGTRCQGYIGDTFGYHAKDLDVICFGKSVMSADSAVTYTSVHSKARSWSIPFKDPYEEAARQLLEQAPPEDEAPIEAYITEVASAPLPPPSFLPLIIRPPRTRTTMAQIRAAAPSTYHPLLPLGTPPLLPIPLPAPSTSRIADIPEANTPPQKRLLLTAPQTLVVMLVEFLLRQLLRDSQDLLWPVDVRSRENSEFYSRHHDAQKDRAAMRAEIELLRRERLAYKEESMETRQALARSEAYSRALEAWVTVLETQARHHEWQRQDADDRATRHIMRI</sequence>
<accession>A0ABQ5FU94</accession>
<proteinExistence type="predicted"/>
<reference evidence="3" key="2">
    <citation type="submission" date="2022-01" db="EMBL/GenBank/DDBJ databases">
        <authorList>
            <person name="Yamashiro T."/>
            <person name="Shiraishi A."/>
            <person name="Satake H."/>
            <person name="Nakayama K."/>
        </authorList>
    </citation>
    <scope>NUCLEOTIDE SEQUENCE</scope>
</reference>
<dbReference type="PANTHER" id="PTHR15503:SF45">
    <property type="entry name" value="RNA-DIRECTED DNA POLYMERASE HOMOLOG"/>
    <property type="match status" value="1"/>
</dbReference>
<evidence type="ECO:0000313" key="3">
    <source>
        <dbReference type="EMBL" id="GJT66022.1"/>
    </source>
</evidence>
<dbReference type="Proteomes" id="UP001151760">
    <property type="component" value="Unassembled WGS sequence"/>
</dbReference>
<dbReference type="Gene3D" id="3.30.70.270">
    <property type="match status" value="1"/>
</dbReference>
<gene>
    <name evidence="3" type="ORF">Tco_1017502</name>
</gene>
<dbReference type="InterPro" id="IPR043502">
    <property type="entry name" value="DNA/RNA_pol_sf"/>
</dbReference>
<comment type="caution">
    <text evidence="3">The sequence shown here is derived from an EMBL/GenBank/DDBJ whole genome shotgun (WGS) entry which is preliminary data.</text>
</comment>
<dbReference type="SUPFAM" id="SSF50630">
    <property type="entry name" value="Acid proteases"/>
    <property type="match status" value="1"/>
</dbReference>
<evidence type="ECO:0000256" key="1">
    <source>
        <dbReference type="SAM" id="Coils"/>
    </source>
</evidence>
<dbReference type="CDD" id="cd00303">
    <property type="entry name" value="retropepsin_like"/>
    <property type="match status" value="1"/>
</dbReference>
<feature type="region of interest" description="Disordered" evidence="2">
    <location>
        <begin position="1"/>
        <end position="67"/>
    </location>
</feature>
<dbReference type="Gene3D" id="3.10.10.10">
    <property type="entry name" value="HIV Type 1 Reverse Transcriptase, subunit A, domain 1"/>
    <property type="match status" value="1"/>
</dbReference>
<dbReference type="InterPro" id="IPR043128">
    <property type="entry name" value="Rev_trsase/Diguanyl_cyclase"/>
</dbReference>
<evidence type="ECO:0000313" key="4">
    <source>
        <dbReference type="Proteomes" id="UP001151760"/>
    </source>
</evidence>
<protein>
    <submittedName>
        <fullName evidence="3">Reverse transcriptase domain-containing protein</fullName>
    </submittedName>
</protein>
<keyword evidence="3" id="KW-0695">RNA-directed DNA polymerase</keyword>
<keyword evidence="4" id="KW-1185">Reference proteome</keyword>
<dbReference type="PANTHER" id="PTHR15503">
    <property type="entry name" value="LDOC1 RELATED"/>
    <property type="match status" value="1"/>
</dbReference>
<keyword evidence="1" id="KW-0175">Coiled coil</keyword>
<keyword evidence="3" id="KW-0548">Nucleotidyltransferase</keyword>